<dbReference type="Pfam" id="PF18925">
    <property type="entry name" value="DUF5675"/>
    <property type="match status" value="1"/>
</dbReference>
<evidence type="ECO:0000259" key="1">
    <source>
        <dbReference type="Pfam" id="PF18925"/>
    </source>
</evidence>
<dbReference type="RefSeq" id="WP_144844326.1">
    <property type="nucleotide sequence ID" value="NZ_VMRJ01000001.1"/>
</dbReference>
<reference evidence="2 3" key="1">
    <citation type="submission" date="2019-07" db="EMBL/GenBank/DDBJ databases">
        <title>Hymenobacter sp. straun FUR1 Genome sequencing and assembly.</title>
        <authorList>
            <person name="Chhetri G."/>
        </authorList>
    </citation>
    <scope>NUCLEOTIDE SEQUENCE [LARGE SCALE GENOMIC DNA]</scope>
    <source>
        <strain evidence="2 3">Fur1</strain>
    </source>
</reference>
<dbReference type="Proteomes" id="UP000317624">
    <property type="component" value="Unassembled WGS sequence"/>
</dbReference>
<organism evidence="2 3">
    <name type="scientific">Hymenobacter setariae</name>
    <dbReference type="NCBI Taxonomy" id="2594794"/>
    <lineage>
        <taxon>Bacteria</taxon>
        <taxon>Pseudomonadati</taxon>
        <taxon>Bacteroidota</taxon>
        <taxon>Cytophagia</taxon>
        <taxon>Cytophagales</taxon>
        <taxon>Hymenobacteraceae</taxon>
        <taxon>Hymenobacter</taxon>
    </lineage>
</organism>
<dbReference type="InterPro" id="IPR043732">
    <property type="entry name" value="DUF5675"/>
</dbReference>
<dbReference type="AlphaFoldDB" id="A0A558C3A6"/>
<gene>
    <name evidence="2" type="ORF">FNT36_03295</name>
</gene>
<feature type="domain" description="DUF5675" evidence="1">
    <location>
        <begin position="5"/>
        <end position="132"/>
    </location>
</feature>
<dbReference type="OrthoDB" id="8719825at2"/>
<comment type="caution">
    <text evidence="2">The sequence shown here is derived from an EMBL/GenBank/DDBJ whole genome shotgun (WGS) entry which is preliminary data.</text>
</comment>
<sequence>MVISIIRQPSAKGATLSTWYIEGQKVCVGIEDVVRGPREAKVYGKTAIPAGTYRVIVTMSNRFKRRLPLLVNVPGGSIRFGNNLIDDCGVRIHPGNTAADTEGCLLPGSAFGADGASVSASRVAFDRLFLRIETAVANGEPITLTIK</sequence>
<evidence type="ECO:0000313" key="3">
    <source>
        <dbReference type="Proteomes" id="UP000317624"/>
    </source>
</evidence>
<name>A0A558C3A6_9BACT</name>
<accession>A0A558C3A6</accession>
<keyword evidence="3" id="KW-1185">Reference proteome</keyword>
<protein>
    <recommendedName>
        <fullName evidence="1">DUF5675 domain-containing protein</fullName>
    </recommendedName>
</protein>
<evidence type="ECO:0000313" key="2">
    <source>
        <dbReference type="EMBL" id="TVT43132.1"/>
    </source>
</evidence>
<proteinExistence type="predicted"/>
<dbReference type="EMBL" id="VMRJ01000001">
    <property type="protein sequence ID" value="TVT43132.1"/>
    <property type="molecule type" value="Genomic_DNA"/>
</dbReference>